<name>B0ETQ3_ENTDS</name>
<dbReference type="KEGG" id="edi:EDI_041430"/>
<keyword evidence="1" id="KW-0732">Signal</keyword>
<protein>
    <recommendedName>
        <fullName evidence="4">Transmembrane protein</fullName>
    </recommendedName>
</protein>
<accession>B0ETQ3</accession>
<dbReference type="eggNOG" id="ENOG502RBUP">
    <property type="taxonomic scope" value="Eukaryota"/>
</dbReference>
<feature type="signal peptide" evidence="1">
    <location>
        <begin position="1"/>
        <end position="15"/>
    </location>
</feature>
<dbReference type="VEuPathDB" id="AmoebaDB:EDI_041430"/>
<evidence type="ECO:0000256" key="1">
    <source>
        <dbReference type="SAM" id="SignalP"/>
    </source>
</evidence>
<gene>
    <name evidence="2" type="ORF">EDI_041430</name>
</gene>
<sequence length="217" mass="24194">MKVLFIAFFICCALSESFIMNLESDLNGEPVLFEVVEFDKCYFVDQEISVTFKHEGDKIKGITYSKSTSCSGKSVSEILSKGSKVWDLLCSDYSKCIVEIKPTPNYLAFGVFTGEEDDNCIQKDNVIGIYIAGGCMATEESYNKYEVDNGNLYFNSYQSNKCDDIERELHEVVGKCNVCNDGVYYHCNSGPSGESIGYSNTISVMVIFLITTLAFFA</sequence>
<keyword evidence="3" id="KW-1185">Reference proteome</keyword>
<evidence type="ECO:0008006" key="4">
    <source>
        <dbReference type="Google" id="ProtNLM"/>
    </source>
</evidence>
<dbReference type="RefSeq" id="XP_001741451.1">
    <property type="nucleotide sequence ID" value="XM_001741399.1"/>
</dbReference>
<dbReference type="EMBL" id="DS550816">
    <property type="protein sequence ID" value="EDR22103.1"/>
    <property type="molecule type" value="Genomic_DNA"/>
</dbReference>
<organism evidence="3">
    <name type="scientific">Entamoeba dispar (strain ATCC PRA-260 / SAW760)</name>
    <dbReference type="NCBI Taxonomy" id="370354"/>
    <lineage>
        <taxon>Eukaryota</taxon>
        <taxon>Amoebozoa</taxon>
        <taxon>Evosea</taxon>
        <taxon>Archamoebae</taxon>
        <taxon>Mastigamoebida</taxon>
        <taxon>Entamoebidae</taxon>
        <taxon>Entamoeba</taxon>
    </lineage>
</organism>
<dbReference type="AlphaFoldDB" id="B0ETQ3"/>
<dbReference type="Proteomes" id="UP000008076">
    <property type="component" value="Unassembled WGS sequence"/>
</dbReference>
<proteinExistence type="predicted"/>
<evidence type="ECO:0000313" key="2">
    <source>
        <dbReference type="EMBL" id="EDR22103.1"/>
    </source>
</evidence>
<evidence type="ECO:0000313" key="3">
    <source>
        <dbReference type="Proteomes" id="UP000008076"/>
    </source>
</evidence>
<dbReference type="GeneID" id="5886539"/>
<feature type="chain" id="PRO_5012180932" description="Transmembrane protein" evidence="1">
    <location>
        <begin position="16"/>
        <end position="217"/>
    </location>
</feature>
<reference evidence="3" key="1">
    <citation type="submission" date="2007-12" db="EMBL/GenBank/DDBJ databases">
        <title>Annotation of Entamoeba dispar SAW760.</title>
        <authorList>
            <person name="Lorenzi H."/>
            <person name="Inman J."/>
            <person name="Schobel S."/>
            <person name="Amedeo P."/>
            <person name="Caler E."/>
        </authorList>
    </citation>
    <scope>NUCLEOTIDE SEQUENCE [LARGE SCALE GENOMIC DNA]</scope>
    <source>
        <strain evidence="3">ATCC PRA-260 / SAW760</strain>
    </source>
</reference>